<dbReference type="GO" id="GO:0003677">
    <property type="term" value="F:DNA binding"/>
    <property type="evidence" value="ECO:0007669"/>
    <property type="project" value="InterPro"/>
</dbReference>
<protein>
    <submittedName>
        <fullName evidence="2">Transcriptional regulator with XRE-family HTH domain</fullName>
    </submittedName>
</protein>
<organism evidence="2 3">
    <name type="scientific">Saccharothrix ecbatanensis</name>
    <dbReference type="NCBI Taxonomy" id="1105145"/>
    <lineage>
        <taxon>Bacteria</taxon>
        <taxon>Bacillati</taxon>
        <taxon>Actinomycetota</taxon>
        <taxon>Actinomycetes</taxon>
        <taxon>Pseudonocardiales</taxon>
        <taxon>Pseudonocardiaceae</taxon>
        <taxon>Saccharothrix</taxon>
    </lineage>
</organism>
<dbReference type="InterPro" id="IPR043917">
    <property type="entry name" value="DUF5753"/>
</dbReference>
<proteinExistence type="predicted"/>
<dbReference type="AlphaFoldDB" id="A0A7W9HEN1"/>
<dbReference type="Proteomes" id="UP000552097">
    <property type="component" value="Unassembled WGS sequence"/>
</dbReference>
<sequence length="289" mass="32193">MIVMAVGTTRAKRRLGRYVKPILERAALKPAEVAERVKTSKDTVNRLLSGDHLPRYPTFLAIMTILKATEEELTEGTALWERANVDAVVVEHASTLLSGYLRFRMDEGEAIGERSLDPMLIPGILQLGEYAEELGRRGLILTEGRGWTARGAAERQERQLLLSRDAAPLQLHALIDESVLHRVVASRELMADQLTHLLGVGRQDNVTLQMIPFDIGAYGAHFGALVLLDYPEPDEPLSVYVESYNGTKVVEDKRAVGMLTAVWDHAAQFALSPELTAQRIREVRDTRYA</sequence>
<dbReference type="Pfam" id="PF13560">
    <property type="entry name" value="HTH_31"/>
    <property type="match status" value="1"/>
</dbReference>
<comment type="caution">
    <text evidence="2">The sequence shown here is derived from an EMBL/GenBank/DDBJ whole genome shotgun (WGS) entry which is preliminary data.</text>
</comment>
<keyword evidence="3" id="KW-1185">Reference proteome</keyword>
<dbReference type="SMART" id="SM00530">
    <property type="entry name" value="HTH_XRE"/>
    <property type="match status" value="1"/>
</dbReference>
<dbReference type="Gene3D" id="1.10.260.40">
    <property type="entry name" value="lambda repressor-like DNA-binding domains"/>
    <property type="match status" value="1"/>
</dbReference>
<feature type="domain" description="HTH cro/C1-type" evidence="1">
    <location>
        <begin position="31"/>
        <end position="73"/>
    </location>
</feature>
<evidence type="ECO:0000259" key="1">
    <source>
        <dbReference type="PROSITE" id="PS50943"/>
    </source>
</evidence>
<dbReference type="SUPFAM" id="SSF47413">
    <property type="entry name" value="lambda repressor-like DNA-binding domains"/>
    <property type="match status" value="1"/>
</dbReference>
<evidence type="ECO:0000313" key="3">
    <source>
        <dbReference type="Proteomes" id="UP000552097"/>
    </source>
</evidence>
<accession>A0A7W9HEN1</accession>
<name>A0A7W9HEN1_9PSEU</name>
<dbReference type="EMBL" id="JACHMO010000001">
    <property type="protein sequence ID" value="MBB5800543.1"/>
    <property type="molecule type" value="Genomic_DNA"/>
</dbReference>
<gene>
    <name evidence="2" type="ORF">F4560_000311</name>
</gene>
<reference evidence="2 3" key="1">
    <citation type="submission" date="2020-08" db="EMBL/GenBank/DDBJ databases">
        <title>Sequencing the genomes of 1000 actinobacteria strains.</title>
        <authorList>
            <person name="Klenk H.-P."/>
        </authorList>
    </citation>
    <scope>NUCLEOTIDE SEQUENCE [LARGE SCALE GENOMIC DNA]</scope>
    <source>
        <strain evidence="2 3">DSM 45486</strain>
    </source>
</reference>
<dbReference type="PROSITE" id="PS50943">
    <property type="entry name" value="HTH_CROC1"/>
    <property type="match status" value="1"/>
</dbReference>
<dbReference type="InterPro" id="IPR010982">
    <property type="entry name" value="Lambda_DNA-bd_dom_sf"/>
</dbReference>
<evidence type="ECO:0000313" key="2">
    <source>
        <dbReference type="EMBL" id="MBB5800543.1"/>
    </source>
</evidence>
<dbReference type="Pfam" id="PF19054">
    <property type="entry name" value="DUF5753"/>
    <property type="match status" value="1"/>
</dbReference>
<dbReference type="InterPro" id="IPR001387">
    <property type="entry name" value="Cro/C1-type_HTH"/>
</dbReference>